<evidence type="ECO:0000313" key="3">
    <source>
        <dbReference type="Proteomes" id="UP001444071"/>
    </source>
</evidence>
<dbReference type="InterPro" id="IPR035899">
    <property type="entry name" value="DBL_dom_sf"/>
</dbReference>
<dbReference type="InterPro" id="IPR040181">
    <property type="entry name" value="PKHG5/7"/>
</dbReference>
<evidence type="ECO:0000313" key="2">
    <source>
        <dbReference type="EMBL" id="MEQ2260528.1"/>
    </source>
</evidence>
<name>A0ABV0VV38_9TELE</name>
<keyword evidence="1" id="KW-0732">Signal</keyword>
<evidence type="ECO:0000256" key="1">
    <source>
        <dbReference type="SAM" id="SignalP"/>
    </source>
</evidence>
<organism evidence="2 3">
    <name type="scientific">Xenotaenia resolanae</name>
    <dbReference type="NCBI Taxonomy" id="208358"/>
    <lineage>
        <taxon>Eukaryota</taxon>
        <taxon>Metazoa</taxon>
        <taxon>Chordata</taxon>
        <taxon>Craniata</taxon>
        <taxon>Vertebrata</taxon>
        <taxon>Euteleostomi</taxon>
        <taxon>Actinopterygii</taxon>
        <taxon>Neopterygii</taxon>
        <taxon>Teleostei</taxon>
        <taxon>Neoteleostei</taxon>
        <taxon>Acanthomorphata</taxon>
        <taxon>Ovalentaria</taxon>
        <taxon>Atherinomorphae</taxon>
        <taxon>Cyprinodontiformes</taxon>
        <taxon>Goodeidae</taxon>
        <taxon>Xenotaenia</taxon>
    </lineage>
</organism>
<dbReference type="EMBL" id="JAHRIM010010729">
    <property type="protein sequence ID" value="MEQ2260528.1"/>
    <property type="molecule type" value="Genomic_DNA"/>
</dbReference>
<comment type="caution">
    <text evidence="2">The sequence shown here is derived from an EMBL/GenBank/DDBJ whole genome shotgun (WGS) entry which is preliminary data.</text>
</comment>
<dbReference type="PANTHER" id="PTHR13217">
    <property type="entry name" value="PLECKSTRIN HOMOLOGY DOMAIN-CONTAINING FAMILY G MEMBER 7"/>
    <property type="match status" value="1"/>
</dbReference>
<dbReference type="Gene3D" id="1.20.900.10">
    <property type="entry name" value="Dbl homology (DH) domain"/>
    <property type="match status" value="1"/>
</dbReference>
<feature type="non-terminal residue" evidence="2">
    <location>
        <position position="102"/>
    </location>
</feature>
<dbReference type="Proteomes" id="UP001444071">
    <property type="component" value="Unassembled WGS sequence"/>
</dbReference>
<dbReference type="SUPFAM" id="SSF48065">
    <property type="entry name" value="DBL homology domain (DH-domain)"/>
    <property type="match status" value="1"/>
</dbReference>
<sequence>MLFNMKLFMLFCAALCNFFPMMWQERGQLDLLIRDLEAFVVPASLKWIWKEESQGTALENSWTDLVKSYSTLPKKQRHQQAALWEFVQTELIYINKLKIIKD</sequence>
<evidence type="ECO:0008006" key="4">
    <source>
        <dbReference type="Google" id="ProtNLM"/>
    </source>
</evidence>
<keyword evidence="3" id="KW-1185">Reference proteome</keyword>
<accession>A0ABV0VV38</accession>
<reference evidence="2 3" key="1">
    <citation type="submission" date="2021-06" db="EMBL/GenBank/DDBJ databases">
        <authorList>
            <person name="Palmer J.M."/>
        </authorList>
    </citation>
    <scope>NUCLEOTIDE SEQUENCE [LARGE SCALE GENOMIC DNA]</scope>
    <source>
        <strain evidence="2 3">XR_2019</strain>
        <tissue evidence="2">Muscle</tissue>
    </source>
</reference>
<feature type="chain" id="PRO_5045688797" description="DH domain-containing protein" evidence="1">
    <location>
        <begin position="25"/>
        <end position="102"/>
    </location>
</feature>
<feature type="signal peptide" evidence="1">
    <location>
        <begin position="1"/>
        <end position="24"/>
    </location>
</feature>
<gene>
    <name evidence="2" type="ORF">XENORESO_019399</name>
</gene>
<proteinExistence type="predicted"/>
<dbReference type="PANTHER" id="PTHR13217:SF10">
    <property type="entry name" value="PLECKSTRIN HOMOLOGY DOMAIN-CONTAINING FAMILY G MEMBER 6 ISOFORM X1"/>
    <property type="match status" value="1"/>
</dbReference>
<protein>
    <recommendedName>
        <fullName evidence="4">DH domain-containing protein</fullName>
    </recommendedName>
</protein>